<evidence type="ECO:0000256" key="1">
    <source>
        <dbReference type="SAM" id="MobiDB-lite"/>
    </source>
</evidence>
<name>A0ABR1DR11_NECAM</name>
<keyword evidence="2" id="KW-0812">Transmembrane</keyword>
<feature type="transmembrane region" description="Helical" evidence="2">
    <location>
        <begin position="141"/>
        <end position="165"/>
    </location>
</feature>
<keyword evidence="2" id="KW-1133">Transmembrane helix</keyword>
<dbReference type="Proteomes" id="UP001303046">
    <property type="component" value="Unassembled WGS sequence"/>
</dbReference>
<evidence type="ECO:0000313" key="4">
    <source>
        <dbReference type="Proteomes" id="UP001303046"/>
    </source>
</evidence>
<protein>
    <submittedName>
        <fullName evidence="3">Uncharacterized protein</fullName>
    </submittedName>
</protein>
<gene>
    <name evidence="3" type="primary">Necator_chrIV.g17150</name>
    <name evidence="3" type="ORF">RB195_003852</name>
</gene>
<sequence length="193" mass="20994">MLTLAGGGPDLTKSYQCYRFLDRNIVAWETREHDFFSLNVETAACEDADDPRNSIGTVKEVSMGRRGGYDRVQPGRHTPGSSRKYSDSRRRRDDGGELSGISGMGSVSGGCDTMMIDSKAPSKVSKGGVEAAVSNRSKVNALITVLAVIFTQFLFCVAAAVVILLHHNRIVDWFPALLEVTGKGYARSLPDDF</sequence>
<proteinExistence type="predicted"/>
<feature type="region of interest" description="Disordered" evidence="1">
    <location>
        <begin position="66"/>
        <end position="108"/>
    </location>
</feature>
<evidence type="ECO:0000256" key="2">
    <source>
        <dbReference type="SAM" id="Phobius"/>
    </source>
</evidence>
<reference evidence="3 4" key="1">
    <citation type="submission" date="2023-08" db="EMBL/GenBank/DDBJ databases">
        <title>A Necator americanus chromosomal reference genome.</title>
        <authorList>
            <person name="Ilik V."/>
            <person name="Petrzelkova K.J."/>
            <person name="Pardy F."/>
            <person name="Fuh T."/>
            <person name="Niatou-Singa F.S."/>
            <person name="Gouil Q."/>
            <person name="Baker L."/>
            <person name="Ritchie M.E."/>
            <person name="Jex A.R."/>
            <person name="Gazzola D."/>
            <person name="Li H."/>
            <person name="Toshio Fujiwara R."/>
            <person name="Zhan B."/>
            <person name="Aroian R.V."/>
            <person name="Pafco B."/>
            <person name="Schwarz E.M."/>
        </authorList>
    </citation>
    <scope>NUCLEOTIDE SEQUENCE [LARGE SCALE GENOMIC DNA]</scope>
    <source>
        <strain evidence="3 4">Aroian</strain>
        <tissue evidence="3">Whole animal</tissue>
    </source>
</reference>
<keyword evidence="2" id="KW-0472">Membrane</keyword>
<feature type="compositionally biased region" description="Basic and acidic residues" evidence="1">
    <location>
        <begin position="84"/>
        <end position="95"/>
    </location>
</feature>
<accession>A0ABR1DR11</accession>
<evidence type="ECO:0000313" key="3">
    <source>
        <dbReference type="EMBL" id="KAK6752688.1"/>
    </source>
</evidence>
<organism evidence="3 4">
    <name type="scientific">Necator americanus</name>
    <name type="common">Human hookworm</name>
    <dbReference type="NCBI Taxonomy" id="51031"/>
    <lineage>
        <taxon>Eukaryota</taxon>
        <taxon>Metazoa</taxon>
        <taxon>Ecdysozoa</taxon>
        <taxon>Nematoda</taxon>
        <taxon>Chromadorea</taxon>
        <taxon>Rhabditida</taxon>
        <taxon>Rhabditina</taxon>
        <taxon>Rhabditomorpha</taxon>
        <taxon>Strongyloidea</taxon>
        <taxon>Ancylostomatidae</taxon>
        <taxon>Bunostominae</taxon>
        <taxon>Necator</taxon>
    </lineage>
</organism>
<keyword evidence="4" id="KW-1185">Reference proteome</keyword>
<dbReference type="EMBL" id="JAVFWL010000004">
    <property type="protein sequence ID" value="KAK6752688.1"/>
    <property type="molecule type" value="Genomic_DNA"/>
</dbReference>
<comment type="caution">
    <text evidence="3">The sequence shown here is derived from an EMBL/GenBank/DDBJ whole genome shotgun (WGS) entry which is preliminary data.</text>
</comment>